<sequence length="2442" mass="274513">MALPCSIHCHYCLHGAPHMRARPGDAAMEEASVSPRRPWRTSSSYRLLDTLWCTSQKIRERLLKMEEVVGSAIVHETVNKIVSGFIDRCERKSSAQDNLERLEMAQIKLDFALETSNKWQITSGPLLRWQKKLKRATEECDDTIRMCRQRVQEEQEAEQVARNSFFPRRIAHATKSLISSIFHGNIDEPSRSVVRRFEWFADGANDFLRSVEYGGTPRHYLFFDPLIGHLLAGETLEYIVQGNRQLLFWIQPNNIAERGVQAMLLFVYSDGTASEGNFILGMLLQLSESTNIVGTIIKGLQLFTPHFKSTTENVRKQLTLLPTQDFSWVPQAHSNHWYNIHSIAIEWFRPNPLCCKHHGAKVCGSGNTDKIGLQNVSLEPIIEVSLKCEVSLRGFGECGTIVEGKPSIKEVPHLKVNIIYMPHGSSGDLFPTVESSVVEVINANEQHCLHTNIALQQMEQIMLPKAVDCFHQNAKARVYQMLWKSKHGGAYLEVVKATMNMTSTRRTIRGAKKAKLLRGMDQRTQRRTVVTCDFICDFLNLWAAHAPVQLQGSILDWIQKEKETDMERNFIGLNICIIPKLVQLQGVFGEIQAVLREDLSSCYRMTSPPAIVNQLNPLFTTQMYALHKSQPQKGFINKNILMSEVVVSAVISEAVSRVSTFFINKHKRKLNEEDGMERLEMARIRMEAALEISSRWPPVTDASLLRWRKKLKRTSDECSQVMERCKRRAMEDDEMEQEVRQCAFPKRIAHATRSFLSSFTGQKKVDSPITTSTIQKFERLADGASEFLRFMEFGSIGRRINYMLVDPLTGHLLAGKALRYEISQGNQHYLAAWPMSFAERGLEAGVLLWYQNHERPEKNFIFGILLRLAASTNVTGIVARCLELLPPNFKPVAEAAKQELTQVHHRALYCFPFVDSTDPEYSRRTHHSETHHARPNSACCQGHNHHGRYPEPVIKLVVRRYISAWQKPSSSSSSSSSSGHGDRRTPLLQLTAVIGPHAWLEELPPRARSVAVEAIDGREEQAVHTNVRLCEVEELLLPNAIDRLCRHEAADDGSSSSSTHEVLWQSGHGVAYFCLKKMGREMAGCRRTHWPYCGIAELSSGAAAETARWLVVAAPAGKQEYGRESAHSAEPSIYESYVKTKTDSTSPKTGMPRRTRAPWSEPSGAFLKPAGDQIVRATTYYLVPHASPEELLSRNVTVAAVAIDGREDQAMNEHWAVLFEVEEFLLPGIDSLSIAKATTTMRWMNRRRTRFSGGPTMASPTYLCVEKIGTKIAKCRPTQWLSIWRNTGGVEGRLVILLSRTDVLKDLSLSHCESIELPSSPHRFMLFTSHNRSMFEALVSSSLARVIDKNILMSEVVASAVVSEAVSRISTFFIDKHKWKLSEEDGMEKLEIAHIRMEAALEISSRWPRVTDASLLRWRKKLKRASDECCQVMDRCKRRAMEDDEMEQEVRQCAFPKRIAHATKSFISSFTGQKKVDSLITTSTIQRFERFANGAGEFLRFMEFGSIGRINYMPVDPLTGHLRAGKALQYENSHGNHYYLAARPMRFAERGQEAGVLLRYQNHERPEENFILGIMLRLAASTNVTAIVASCLELLPPNFKSVAEAAKQELTQLHQRGFYCFPFVDSTDPEYWSIHHAETHRARPNSACCDCEEHEHHGRSRSSDMVEPSGAFPEPVIKLAVQRYVSTRQIQKQSSSSSSSGFSGNSGPPLLQLTAVFAPHASPEQLLSGAESVTVVAIDGREEQPVHTNVGLHELEELLLPNAVNHLCHEAAASAHEVFWRSGHGVAYLCVENVADSLAALSSGASTKTAWWLVACGGAPARGLEEGTDHLERLEMAQIKLEVTLETSNKWRITGDPILRRQKKLWKSHVEEEEAEQLVRNSSFPMQIVHATKSLVLSICNGNIHEPNRSVVRRFEWYADGANDFLRSVEFGGIPCYYLFFDPLVGHVLAGETLEYKLVQGNSFNQFGVRAAVITKNILMSEVIASAVVGEAVSRISTFLIDNHNRKSSEEDGLERLEMAHIKMEATLEVSSRWPLAMDSSLMRWRKKLKRASDECSHVMDRCKRRAMEDDETEKISRCSFPKRIALATRSFLSSFAADKNVDSLNSTSTIQRFERFADGAGEFLKFMEFGRIGSINYMLVDPLTGHLLAGKALQYESSHGNQYYLISKPMSFAERGQEAGVLLRYNTHERPEENFVLGILLRLTASTNVTGIVARCLDSLLPSFKHVADAAKQELTQVHHRAFYCFPFVDSTDPYWSIHHSETHRARPNPACCHGQSRSSDMVEPSTTGTTFPEQVIKLFVQRHVSARPSSSGHGGDGERRRSSEDSGPPPLLQVTAIFAPHASPEELPPSGAESAAVVAIDGREEPAVRTDIGLREVDEFLLPGAIDRLCHCHDVHGTVDGSSAAAAYEVFWRSGHGVAYLCVEKMGTEMARCRPTQWRE</sequence>
<evidence type="ECO:0000313" key="2">
    <source>
        <dbReference type="EnsemblPlants" id="ORUFI07G01410.2"/>
    </source>
</evidence>
<dbReference type="Gramene" id="ORUFI07G01410.2">
    <property type="protein sequence ID" value="ORUFI07G01410.2"/>
    <property type="gene ID" value="ORUFI07G01410"/>
</dbReference>
<dbReference type="eggNOG" id="ENOG502R51T">
    <property type="taxonomic scope" value="Eukaryota"/>
</dbReference>
<dbReference type="PANTHER" id="PTHR33377:SF74">
    <property type="entry name" value="OS07G0121000 PROTEIN"/>
    <property type="match status" value="1"/>
</dbReference>
<dbReference type="InterPro" id="IPR013181">
    <property type="entry name" value="DUF1719"/>
</dbReference>
<feature type="region of interest" description="Disordered" evidence="1">
    <location>
        <begin position="1140"/>
        <end position="1162"/>
    </location>
</feature>
<feature type="region of interest" description="Disordered" evidence="1">
    <location>
        <begin position="2267"/>
        <end position="2289"/>
    </location>
</feature>
<reference evidence="3" key="1">
    <citation type="submission" date="2013-06" db="EMBL/GenBank/DDBJ databases">
        <authorList>
            <person name="Zhao Q."/>
        </authorList>
    </citation>
    <scope>NUCLEOTIDE SEQUENCE</scope>
    <source>
        <strain evidence="3">cv. W1943</strain>
    </source>
</reference>
<organism evidence="2 3">
    <name type="scientific">Oryza rufipogon</name>
    <name type="common">Brownbeard rice</name>
    <name type="synonym">Asian wild rice</name>
    <dbReference type="NCBI Taxonomy" id="4529"/>
    <lineage>
        <taxon>Eukaryota</taxon>
        <taxon>Viridiplantae</taxon>
        <taxon>Streptophyta</taxon>
        <taxon>Embryophyta</taxon>
        <taxon>Tracheophyta</taxon>
        <taxon>Spermatophyta</taxon>
        <taxon>Magnoliopsida</taxon>
        <taxon>Liliopsida</taxon>
        <taxon>Poales</taxon>
        <taxon>Poaceae</taxon>
        <taxon>BOP clade</taxon>
        <taxon>Oryzoideae</taxon>
        <taxon>Oryzeae</taxon>
        <taxon>Oryzinae</taxon>
        <taxon>Oryza</taxon>
    </lineage>
</organism>
<feature type="compositionally biased region" description="Polar residues" evidence="1">
    <location>
        <begin position="2277"/>
        <end position="2289"/>
    </location>
</feature>
<accession>A0A0E0Q3I6</accession>
<dbReference type="PANTHER" id="PTHR33377">
    <property type="entry name" value="OS10G0134700 PROTEIN-RELATED"/>
    <property type="match status" value="1"/>
</dbReference>
<keyword evidence="3" id="KW-1185">Reference proteome</keyword>
<dbReference type="SMART" id="SM01157">
    <property type="entry name" value="DUF1719"/>
    <property type="match status" value="5"/>
</dbReference>
<proteinExistence type="predicted"/>
<dbReference type="EnsemblPlants" id="ORUFI07G01410.2">
    <property type="protein sequence ID" value="ORUFI07G01410.2"/>
    <property type="gene ID" value="ORUFI07G01410"/>
</dbReference>
<evidence type="ECO:0000313" key="3">
    <source>
        <dbReference type="Proteomes" id="UP000008022"/>
    </source>
</evidence>
<reference evidence="2" key="2">
    <citation type="submission" date="2015-06" db="UniProtKB">
        <authorList>
            <consortium name="EnsemblPlants"/>
        </authorList>
    </citation>
    <scope>IDENTIFICATION</scope>
</reference>
<protein>
    <submittedName>
        <fullName evidence="2">Uncharacterized protein</fullName>
    </submittedName>
</protein>
<feature type="compositionally biased region" description="Basic and acidic residues" evidence="1">
    <location>
        <begin position="2317"/>
        <end position="2326"/>
    </location>
</feature>
<feature type="region of interest" description="Disordered" evidence="1">
    <location>
        <begin position="921"/>
        <end position="944"/>
    </location>
</feature>
<name>A0A0E0Q3I6_ORYRU</name>
<dbReference type="Proteomes" id="UP000008022">
    <property type="component" value="Unassembled WGS sequence"/>
</dbReference>
<dbReference type="HOGENOM" id="CLU_229251_0_0_1"/>
<dbReference type="Pfam" id="PF08224">
    <property type="entry name" value="DUF1719"/>
    <property type="match status" value="5"/>
</dbReference>
<feature type="region of interest" description="Disordered" evidence="1">
    <location>
        <begin position="2307"/>
        <end position="2334"/>
    </location>
</feature>
<feature type="compositionally biased region" description="Basic and acidic residues" evidence="1">
    <location>
        <begin position="921"/>
        <end position="932"/>
    </location>
</feature>
<evidence type="ECO:0000256" key="1">
    <source>
        <dbReference type="SAM" id="MobiDB-lite"/>
    </source>
</evidence>